<evidence type="ECO:0000313" key="3">
    <source>
        <dbReference type="Proteomes" id="UP000317378"/>
    </source>
</evidence>
<evidence type="ECO:0000313" key="2">
    <source>
        <dbReference type="EMBL" id="TPQ22697.1"/>
    </source>
</evidence>
<evidence type="ECO:0000256" key="1">
    <source>
        <dbReference type="SAM" id="MobiDB-lite"/>
    </source>
</evidence>
<comment type="caution">
    <text evidence="2">The sequence shown here is derived from an EMBL/GenBank/DDBJ whole genome shotgun (WGS) entry which is preliminary data.</text>
</comment>
<name>A0A505DHH5_9ACTN</name>
<dbReference type="Proteomes" id="UP000317378">
    <property type="component" value="Unassembled WGS sequence"/>
</dbReference>
<proteinExistence type="predicted"/>
<dbReference type="RefSeq" id="WP_119099766.1">
    <property type="nucleotide sequence ID" value="NZ_QXMJ01000079.1"/>
</dbReference>
<protein>
    <submittedName>
        <fullName evidence="2">Uncharacterized protein</fullName>
    </submittedName>
</protein>
<dbReference type="EMBL" id="VCHX02000079">
    <property type="protein sequence ID" value="TPQ22697.1"/>
    <property type="molecule type" value="Genomic_DNA"/>
</dbReference>
<accession>A0A505DHH5</accession>
<dbReference type="AlphaFoldDB" id="A0A505DHH5"/>
<feature type="region of interest" description="Disordered" evidence="1">
    <location>
        <begin position="160"/>
        <end position="207"/>
    </location>
</feature>
<dbReference type="OrthoDB" id="3542505at2"/>
<reference evidence="2 3" key="1">
    <citation type="submission" date="2019-06" db="EMBL/GenBank/DDBJ databases">
        <title>Streptomyces sporangiiformans sp. nov., a novel actinomycete isolated from soil in Mount Song.</title>
        <authorList>
            <person name="Han L."/>
        </authorList>
    </citation>
    <scope>NUCLEOTIDE SEQUENCE [LARGE SCALE GENOMIC DNA]</scope>
    <source>
        <strain evidence="2 3">NEAU-SSA 1</strain>
    </source>
</reference>
<keyword evidence="3" id="KW-1185">Reference proteome</keyword>
<gene>
    <name evidence="2" type="ORF">FGD71_008565</name>
</gene>
<organism evidence="2 3">
    <name type="scientific">Streptomyces sporangiiformans</name>
    <dbReference type="NCBI Taxonomy" id="2315329"/>
    <lineage>
        <taxon>Bacteria</taxon>
        <taxon>Bacillati</taxon>
        <taxon>Actinomycetota</taxon>
        <taxon>Actinomycetes</taxon>
        <taxon>Kitasatosporales</taxon>
        <taxon>Streptomycetaceae</taxon>
        <taxon>Streptomyces</taxon>
    </lineage>
</organism>
<sequence length="207" mass="22836">MADETRYTQERQAWGSLGTGMGEIRYNPVARLASGQLVPLGDMPDDMAHEQSWDDTAYRQACTQLSAQLRELRRQVGRPSLDRIVTWGKKKMPDGPSMSKSTVSDILSGKRAPASLDRLLWLVQALMNFQDGREVEPPKHHNPALFSTWRQLWDIVEDGRAAQRAPKTAPSEPPPALGGSVPHPFDSSGRGGGGGYPSEFLPKESDQ</sequence>